<sequence>MTESVKTKRISPVRSAKTGKIETVQTPLEASSEEAFGLRRVAFLLPQELADEFEERGGAAWLALVLTADEHLGSSRKTAKVSERAKSAPALLIKPETDIRVVRGVDDPTALPTYNRRRVSHD</sequence>
<dbReference type="Proteomes" id="UP000054683">
    <property type="component" value="Unassembled WGS sequence"/>
</dbReference>
<evidence type="ECO:0000313" key="1">
    <source>
        <dbReference type="EMBL" id="SAL60875.1"/>
    </source>
</evidence>
<accession>A0A158IWM8</accession>
<organism evidence="1 2">
    <name type="scientific">Caballeronia udeis</name>
    <dbReference type="NCBI Taxonomy" id="1232866"/>
    <lineage>
        <taxon>Bacteria</taxon>
        <taxon>Pseudomonadati</taxon>
        <taxon>Pseudomonadota</taxon>
        <taxon>Betaproteobacteria</taxon>
        <taxon>Burkholderiales</taxon>
        <taxon>Burkholderiaceae</taxon>
        <taxon>Caballeronia</taxon>
    </lineage>
</organism>
<protein>
    <submittedName>
        <fullName evidence="1">Uncharacterized protein</fullName>
    </submittedName>
</protein>
<dbReference type="RefSeq" id="WP_156529041.1">
    <property type="nucleotide sequence ID" value="NZ_FCOK02000063.1"/>
</dbReference>
<gene>
    <name evidence="1" type="ORF">AWB69_06766</name>
</gene>
<proteinExistence type="predicted"/>
<reference evidence="1 2" key="1">
    <citation type="submission" date="2016-01" db="EMBL/GenBank/DDBJ databases">
        <authorList>
            <person name="Oliw E.H."/>
        </authorList>
    </citation>
    <scope>NUCLEOTIDE SEQUENCE [LARGE SCALE GENOMIC DNA]</scope>
    <source>
        <strain evidence="1">LMG 27134</strain>
    </source>
</reference>
<dbReference type="EMBL" id="FCOK02000063">
    <property type="protein sequence ID" value="SAL60875.1"/>
    <property type="molecule type" value="Genomic_DNA"/>
</dbReference>
<dbReference type="AlphaFoldDB" id="A0A158IWM8"/>
<evidence type="ECO:0000313" key="2">
    <source>
        <dbReference type="Proteomes" id="UP000054683"/>
    </source>
</evidence>
<name>A0A158IWM8_9BURK</name>